<gene>
    <name evidence="2" type="ORF">K0M31_005420</name>
</gene>
<evidence type="ECO:0000256" key="1">
    <source>
        <dbReference type="SAM" id="MobiDB-lite"/>
    </source>
</evidence>
<evidence type="ECO:0000313" key="2">
    <source>
        <dbReference type="EMBL" id="KAK1125884.1"/>
    </source>
</evidence>
<dbReference type="AlphaFoldDB" id="A0AA40KMT9"/>
<keyword evidence="3" id="KW-1185">Reference proteome</keyword>
<comment type="caution">
    <text evidence="2">The sequence shown here is derived from an EMBL/GenBank/DDBJ whole genome shotgun (WGS) entry which is preliminary data.</text>
</comment>
<organism evidence="2 3">
    <name type="scientific">Melipona bicolor</name>
    <dbReference type="NCBI Taxonomy" id="60889"/>
    <lineage>
        <taxon>Eukaryota</taxon>
        <taxon>Metazoa</taxon>
        <taxon>Ecdysozoa</taxon>
        <taxon>Arthropoda</taxon>
        <taxon>Hexapoda</taxon>
        <taxon>Insecta</taxon>
        <taxon>Pterygota</taxon>
        <taxon>Neoptera</taxon>
        <taxon>Endopterygota</taxon>
        <taxon>Hymenoptera</taxon>
        <taxon>Apocrita</taxon>
        <taxon>Aculeata</taxon>
        <taxon>Apoidea</taxon>
        <taxon>Anthophila</taxon>
        <taxon>Apidae</taxon>
        <taxon>Melipona</taxon>
    </lineage>
</organism>
<reference evidence="2" key="1">
    <citation type="submission" date="2021-10" db="EMBL/GenBank/DDBJ databases">
        <title>Melipona bicolor Genome sequencing and assembly.</title>
        <authorList>
            <person name="Araujo N.S."/>
            <person name="Arias M.C."/>
        </authorList>
    </citation>
    <scope>NUCLEOTIDE SEQUENCE</scope>
    <source>
        <strain evidence="2">USP_2M_L1-L4_2017</strain>
        <tissue evidence="2">Whole body</tissue>
    </source>
</reference>
<evidence type="ECO:0000313" key="3">
    <source>
        <dbReference type="Proteomes" id="UP001177670"/>
    </source>
</evidence>
<sequence>MARSLELRCCGTAGLRGCEGWGWGGCRYGGDRSGIRGLPEGAAAPTPPPRPAPRTLLSYVALEADSTLGPPSTPPVLEGSLLTFPAAKQPPRQPLKASCEDAHPPHTG</sequence>
<dbReference type="EMBL" id="JAHYIQ010000015">
    <property type="protein sequence ID" value="KAK1125884.1"/>
    <property type="molecule type" value="Genomic_DNA"/>
</dbReference>
<protein>
    <submittedName>
        <fullName evidence="2">Uncharacterized protein</fullName>
    </submittedName>
</protein>
<accession>A0AA40KMT9</accession>
<name>A0AA40KMT9_9HYME</name>
<dbReference type="Proteomes" id="UP001177670">
    <property type="component" value="Unassembled WGS sequence"/>
</dbReference>
<feature type="compositionally biased region" description="Basic and acidic residues" evidence="1">
    <location>
        <begin position="98"/>
        <end position="108"/>
    </location>
</feature>
<feature type="region of interest" description="Disordered" evidence="1">
    <location>
        <begin position="85"/>
        <end position="108"/>
    </location>
</feature>
<proteinExistence type="predicted"/>